<gene>
    <name evidence="2" type="ORF">LCMiAC02_01390</name>
</gene>
<feature type="domain" description="F-box" evidence="1">
    <location>
        <begin position="1"/>
        <end position="45"/>
    </location>
</feature>
<dbReference type="Gene3D" id="1.20.1280.50">
    <property type="match status" value="1"/>
</dbReference>
<dbReference type="InterPro" id="IPR001810">
    <property type="entry name" value="F-box_dom"/>
</dbReference>
<dbReference type="PROSITE" id="PS50181">
    <property type="entry name" value="FBOX"/>
    <property type="match status" value="1"/>
</dbReference>
<organism evidence="2">
    <name type="scientific">Mimivirus LCMiAC02</name>
    <dbReference type="NCBI Taxonomy" id="2506609"/>
    <lineage>
        <taxon>Viruses</taxon>
        <taxon>Varidnaviria</taxon>
        <taxon>Bamfordvirae</taxon>
        <taxon>Nucleocytoviricota</taxon>
        <taxon>Megaviricetes</taxon>
        <taxon>Imitervirales</taxon>
        <taxon>Mimiviridae</taxon>
        <taxon>Klosneuvirinae</taxon>
    </lineage>
</organism>
<reference evidence="2" key="1">
    <citation type="journal article" date="2019" name="MBio">
        <title>Virus Genomes from Deep Sea Sediments Expand the Ocean Megavirome and Support Independent Origins of Viral Gigantism.</title>
        <authorList>
            <person name="Backstrom D."/>
            <person name="Yutin N."/>
            <person name="Jorgensen S.L."/>
            <person name="Dharamshi J."/>
            <person name="Homa F."/>
            <person name="Zaremba-Niedwiedzka K."/>
            <person name="Spang A."/>
            <person name="Wolf Y.I."/>
            <person name="Koonin E.V."/>
            <person name="Ettema T.J."/>
        </authorList>
    </citation>
    <scope>NUCLEOTIDE SEQUENCE</scope>
</reference>
<dbReference type="Pfam" id="PF00646">
    <property type="entry name" value="F-box"/>
    <property type="match status" value="1"/>
</dbReference>
<protein>
    <submittedName>
        <fullName evidence="2">F-box-like protein</fullName>
    </submittedName>
</protein>
<name>A0A481Z3R9_9VIRU</name>
<evidence type="ECO:0000259" key="1">
    <source>
        <dbReference type="PROSITE" id="PS50181"/>
    </source>
</evidence>
<dbReference type="InterPro" id="IPR036047">
    <property type="entry name" value="F-box-like_dom_sf"/>
</dbReference>
<accession>A0A481Z3R9</accession>
<evidence type="ECO:0000313" key="2">
    <source>
        <dbReference type="EMBL" id="QBK89046.1"/>
    </source>
</evidence>
<proteinExistence type="predicted"/>
<dbReference type="EMBL" id="MK500407">
    <property type="protein sequence ID" value="QBK89046.1"/>
    <property type="molecule type" value="Genomic_DNA"/>
</dbReference>
<dbReference type="SUPFAM" id="SSF81383">
    <property type="entry name" value="F-box domain"/>
    <property type="match status" value="1"/>
</dbReference>
<sequence>MSIFVPSEILELILSYLPFRYLIKFSMTSKSNQLQADDPLLWEGVLKNEFKKNLTEKSWNDAKERVKDLVLTKSVEHIEDLPKIYEKYPDLRVLKIQDDGENFYQRIENFCQDQDENFYQRIERNENFCQDDENFFHPQIDEKYILEYISTIEKMKKLEKLFLLSTIFMRRWDLDMDMLPNLKVVGIDCICWNFMAILSSLEHSNVETVWIDTRIDSIRLRESCQNDRDIRFLSFVQNDDYGDNIFKFPDHLFEIIRYVPKLKKFYIGMYEDFHYGLDDIEDVAEVIAKYIKYSGDDDICEAKSEYNGTKDCVIVQYMGKTVEIYVRSLYDML</sequence>